<dbReference type="Pfam" id="PF17048">
    <property type="entry name" value="Ceramidse_alk_C"/>
    <property type="match status" value="2"/>
</dbReference>
<comment type="catalytic activity">
    <reaction evidence="6">
        <text>an N-acylsphing-4-enine + H2O = sphing-4-enine + a fatty acid</text>
        <dbReference type="Rhea" id="RHEA:20856"/>
        <dbReference type="ChEBI" id="CHEBI:15377"/>
        <dbReference type="ChEBI" id="CHEBI:28868"/>
        <dbReference type="ChEBI" id="CHEBI:52639"/>
        <dbReference type="ChEBI" id="CHEBI:57756"/>
        <dbReference type="EC" id="3.5.1.23"/>
    </reaction>
</comment>
<evidence type="ECO:0000256" key="4">
    <source>
        <dbReference type="ARBA" id="ARBA00022801"/>
    </source>
</evidence>
<protein>
    <recommendedName>
        <fullName evidence="3 6">Neutral ceramidase</fullName>
        <ecNumber evidence="2 6">3.5.1.23</ecNumber>
    </recommendedName>
</protein>
<keyword evidence="10" id="KW-1185">Reference proteome</keyword>
<keyword evidence="6" id="KW-0746">Sphingolipid metabolism</keyword>
<sequence>MGYSFGAGATDGPGIYPFYQGMLEGIPEIDDLIDRLVGVPQWLADCQVPKPVLLPTVVTLVANGYGDNIRCIVTAMANAYSSYITTPEEYEIQRYEGASTVFGQYTINGYISEFVKMAEAMAKGEPVDPGEEPEDLRGLPDPALGPVVTDATEHGLTYGDILVDSLDSYQTGEIAYVTFVSGNPRNNLMTERTFLEVQRQLDDNSWTAEYSDAHWETKYIWLSNCQQRPPFCLFPNITGCNPVNLTDYLCRREQYSNVTIEWDIPNHQQPGIYRLVHYGHANTLNGTVDSYTGISREFQVIQAADHVIRRHSNEYYMATSDGEEKFDEETNLARFLALYL</sequence>
<evidence type="ECO:0000256" key="3">
    <source>
        <dbReference type="ARBA" id="ARBA00019235"/>
    </source>
</evidence>
<evidence type="ECO:0000259" key="7">
    <source>
        <dbReference type="Pfam" id="PF04734"/>
    </source>
</evidence>
<evidence type="ECO:0000256" key="1">
    <source>
        <dbReference type="ARBA" id="ARBA00009835"/>
    </source>
</evidence>
<evidence type="ECO:0000313" key="9">
    <source>
        <dbReference type="EMBL" id="KAK2153549.1"/>
    </source>
</evidence>
<dbReference type="GO" id="GO:0042759">
    <property type="term" value="P:long-chain fatty acid biosynthetic process"/>
    <property type="evidence" value="ECO:0007669"/>
    <property type="project" value="TreeGrafter"/>
</dbReference>
<feature type="domain" description="Neutral/alkaline non-lysosomal ceramidase C-terminal" evidence="8">
    <location>
        <begin position="114"/>
        <end position="224"/>
    </location>
</feature>
<dbReference type="GO" id="GO:0017040">
    <property type="term" value="F:N-acylsphingosine amidohydrolase activity"/>
    <property type="evidence" value="ECO:0007669"/>
    <property type="project" value="UniProtKB-UniRule"/>
</dbReference>
<dbReference type="InterPro" id="IPR031329">
    <property type="entry name" value="NEUT/ALK_ceramidase_N"/>
</dbReference>
<dbReference type="PANTHER" id="PTHR12670">
    <property type="entry name" value="CERAMIDASE"/>
    <property type="match status" value="1"/>
</dbReference>
<feature type="domain" description="Neutral/alkaline non-lysosomal ceramidase N-terminal" evidence="7">
    <location>
        <begin position="66"/>
        <end position="111"/>
    </location>
</feature>
<gene>
    <name evidence="9" type="ORF">LSH36_293g02005</name>
</gene>
<evidence type="ECO:0000313" key="10">
    <source>
        <dbReference type="Proteomes" id="UP001208570"/>
    </source>
</evidence>
<dbReference type="EC" id="3.5.1.23" evidence="2 6"/>
<dbReference type="PANTHER" id="PTHR12670:SF1">
    <property type="entry name" value="NEUTRAL CERAMIDASE"/>
    <property type="match status" value="1"/>
</dbReference>
<dbReference type="Proteomes" id="UP001208570">
    <property type="component" value="Unassembled WGS sequence"/>
</dbReference>
<dbReference type="GO" id="GO:0046512">
    <property type="term" value="P:sphingosine biosynthetic process"/>
    <property type="evidence" value="ECO:0007669"/>
    <property type="project" value="TreeGrafter"/>
</dbReference>
<proteinExistence type="inferred from homology"/>
<comment type="cofactor">
    <cofactor evidence="5">
        <name>Zn(2+)</name>
        <dbReference type="ChEBI" id="CHEBI:29105"/>
    </cofactor>
    <text evidence="5">Binds 1 zinc ion per subunit.</text>
</comment>
<keyword evidence="5" id="KW-0479">Metal-binding</keyword>
<feature type="domain" description="Neutral/alkaline non-lysosomal ceramidase C-terminal" evidence="8">
    <location>
        <begin position="254"/>
        <end position="300"/>
    </location>
</feature>
<dbReference type="InterPro" id="IPR031331">
    <property type="entry name" value="NEUT/ALK_ceramidase_C"/>
</dbReference>
<dbReference type="InterPro" id="IPR038445">
    <property type="entry name" value="NCDase_C_sf"/>
</dbReference>
<name>A0AAD9N431_9ANNE</name>
<keyword evidence="5" id="KW-0862">Zinc</keyword>
<evidence type="ECO:0000256" key="6">
    <source>
        <dbReference type="RuleBase" id="RU366019"/>
    </source>
</evidence>
<dbReference type="GO" id="GO:0046872">
    <property type="term" value="F:metal ion binding"/>
    <property type="evidence" value="ECO:0007669"/>
    <property type="project" value="UniProtKB-KW"/>
</dbReference>
<keyword evidence="4 6" id="KW-0378">Hydrolase</keyword>
<dbReference type="AlphaFoldDB" id="A0AAD9N431"/>
<reference evidence="9" key="1">
    <citation type="journal article" date="2023" name="Mol. Biol. Evol.">
        <title>Third-Generation Sequencing Reveals the Adaptive Role of the Epigenome in Three Deep-Sea Polychaetes.</title>
        <authorList>
            <person name="Perez M."/>
            <person name="Aroh O."/>
            <person name="Sun Y."/>
            <person name="Lan Y."/>
            <person name="Juniper S.K."/>
            <person name="Young C.R."/>
            <person name="Angers B."/>
            <person name="Qian P.Y."/>
        </authorList>
    </citation>
    <scope>NUCLEOTIDE SEQUENCE</scope>
    <source>
        <strain evidence="9">P08H-3</strain>
    </source>
</reference>
<feature type="binding site" evidence="5">
    <location>
        <position position="83"/>
    </location>
    <ligand>
        <name>Zn(2+)</name>
        <dbReference type="ChEBI" id="CHEBI:29105"/>
    </ligand>
</feature>
<dbReference type="EMBL" id="JAODUP010000293">
    <property type="protein sequence ID" value="KAK2153549.1"/>
    <property type="molecule type" value="Genomic_DNA"/>
</dbReference>
<evidence type="ECO:0000256" key="5">
    <source>
        <dbReference type="PIRSR" id="PIRSR606823-2"/>
    </source>
</evidence>
<evidence type="ECO:0000259" key="8">
    <source>
        <dbReference type="Pfam" id="PF17048"/>
    </source>
</evidence>
<dbReference type="InterPro" id="IPR006823">
    <property type="entry name" value="Ceramidase_alk"/>
</dbReference>
<dbReference type="Pfam" id="PF04734">
    <property type="entry name" value="Ceramidase_alk"/>
    <property type="match status" value="1"/>
</dbReference>
<dbReference type="GO" id="GO:0016020">
    <property type="term" value="C:membrane"/>
    <property type="evidence" value="ECO:0007669"/>
    <property type="project" value="GOC"/>
</dbReference>
<organism evidence="9 10">
    <name type="scientific">Paralvinella palmiformis</name>
    <dbReference type="NCBI Taxonomy" id="53620"/>
    <lineage>
        <taxon>Eukaryota</taxon>
        <taxon>Metazoa</taxon>
        <taxon>Spiralia</taxon>
        <taxon>Lophotrochozoa</taxon>
        <taxon>Annelida</taxon>
        <taxon>Polychaeta</taxon>
        <taxon>Sedentaria</taxon>
        <taxon>Canalipalpata</taxon>
        <taxon>Terebellida</taxon>
        <taxon>Terebelliformia</taxon>
        <taxon>Alvinellidae</taxon>
        <taxon>Paralvinella</taxon>
    </lineage>
</organism>
<accession>A0AAD9N431</accession>
<comment type="caution">
    <text evidence="9">The sequence shown here is derived from an EMBL/GenBank/DDBJ whole genome shotgun (WGS) entry which is preliminary data.</text>
</comment>
<keyword evidence="6" id="KW-0443">Lipid metabolism</keyword>
<dbReference type="GO" id="GO:0005576">
    <property type="term" value="C:extracellular region"/>
    <property type="evidence" value="ECO:0007669"/>
    <property type="project" value="TreeGrafter"/>
</dbReference>
<evidence type="ECO:0000256" key="2">
    <source>
        <dbReference type="ARBA" id="ARBA00011891"/>
    </source>
</evidence>
<dbReference type="Gene3D" id="2.60.40.2300">
    <property type="entry name" value="Neutral/alkaline non-lysosomal ceramidase, C-terminal domain"/>
    <property type="match status" value="1"/>
</dbReference>
<comment type="similarity">
    <text evidence="1 6">Belongs to the neutral ceramidase family.</text>
</comment>
<dbReference type="GO" id="GO:0046514">
    <property type="term" value="P:ceramide catabolic process"/>
    <property type="evidence" value="ECO:0007669"/>
    <property type="project" value="InterPro"/>
</dbReference>